<feature type="transmembrane region" description="Helical" evidence="1">
    <location>
        <begin position="123"/>
        <end position="140"/>
    </location>
</feature>
<feature type="transmembrane region" description="Helical" evidence="1">
    <location>
        <begin position="177"/>
        <end position="196"/>
    </location>
</feature>
<dbReference type="Proteomes" id="UP000727993">
    <property type="component" value="Unassembled WGS sequence"/>
</dbReference>
<comment type="caution">
    <text evidence="2">The sequence shown here is derived from an EMBL/GenBank/DDBJ whole genome shotgun (WGS) entry which is preliminary data.</text>
</comment>
<gene>
    <name evidence="2" type="ORF">IPN02_06950</name>
</gene>
<evidence type="ECO:0000313" key="3">
    <source>
        <dbReference type="Proteomes" id="UP000727993"/>
    </source>
</evidence>
<name>A0A936NAU8_9ACTN</name>
<evidence type="ECO:0000313" key="2">
    <source>
        <dbReference type="EMBL" id="MBK9296575.1"/>
    </source>
</evidence>
<reference evidence="2 3" key="1">
    <citation type="submission" date="2020-10" db="EMBL/GenBank/DDBJ databases">
        <title>Connecting structure to function with the recovery of over 1000 high-quality activated sludge metagenome-assembled genomes encoding full-length rRNA genes using long-read sequencing.</title>
        <authorList>
            <person name="Singleton C.M."/>
            <person name="Petriglieri F."/>
            <person name="Kristensen J.M."/>
            <person name="Kirkegaard R.H."/>
            <person name="Michaelsen T.Y."/>
            <person name="Andersen M.H."/>
            <person name="Karst S.M."/>
            <person name="Dueholm M.S."/>
            <person name="Nielsen P.H."/>
            <person name="Albertsen M."/>
        </authorList>
    </citation>
    <scope>NUCLEOTIDE SEQUENCE [LARGE SCALE GENOMIC DNA]</scope>
    <source>
        <strain evidence="2">Lyne_18-Q3-R50-59_MAXAC.006</strain>
    </source>
</reference>
<keyword evidence="1" id="KW-0472">Membrane</keyword>
<keyword evidence="1" id="KW-0812">Transmembrane</keyword>
<sequence length="238" mass="24487">MVERYHLVLAAWAVGAGLLLAATTRFAPSFVQRRLVALAGLTGAVLGAWNDPRRWPWLVAAALVVAWSDDPTRPHPLEEWAAPLAVVSLVGVWASVPDTEPALAAGAVLAPLALALAVTRRPVGPAGTVALGVAVLGPVWVGSAGWGTALATVSAIGVVVAAPLVDGFRRATLSRAGWAVVVVAQVLIALPLSRVIMRQSVVVAVMLSAMGLTASLLVMTAVVVPRVRPPSGARPEDN</sequence>
<evidence type="ECO:0000256" key="1">
    <source>
        <dbReference type="SAM" id="Phobius"/>
    </source>
</evidence>
<accession>A0A936NAU8</accession>
<feature type="transmembrane region" description="Helical" evidence="1">
    <location>
        <begin position="202"/>
        <end position="224"/>
    </location>
</feature>
<feature type="transmembrane region" description="Helical" evidence="1">
    <location>
        <begin position="146"/>
        <end position="165"/>
    </location>
</feature>
<keyword evidence="1" id="KW-1133">Transmembrane helix</keyword>
<feature type="transmembrane region" description="Helical" evidence="1">
    <location>
        <begin position="102"/>
        <end position="118"/>
    </location>
</feature>
<protein>
    <submittedName>
        <fullName evidence="2">Uncharacterized protein</fullName>
    </submittedName>
</protein>
<dbReference type="EMBL" id="JADJZA010000003">
    <property type="protein sequence ID" value="MBK9296575.1"/>
    <property type="molecule type" value="Genomic_DNA"/>
</dbReference>
<organism evidence="2 3">
    <name type="scientific">Candidatus Neomicrothrix subdominans</name>
    <dbReference type="NCBI Taxonomy" id="2954438"/>
    <lineage>
        <taxon>Bacteria</taxon>
        <taxon>Bacillati</taxon>
        <taxon>Actinomycetota</taxon>
        <taxon>Acidimicrobiia</taxon>
        <taxon>Acidimicrobiales</taxon>
        <taxon>Microthrixaceae</taxon>
        <taxon>Candidatus Neomicrothrix</taxon>
    </lineage>
</organism>
<dbReference type="AlphaFoldDB" id="A0A936NAU8"/>
<proteinExistence type="predicted"/>